<organism evidence="2 3">
    <name type="scientific">Ecytonucleospora hepatopenaei</name>
    <dbReference type="NCBI Taxonomy" id="646526"/>
    <lineage>
        <taxon>Eukaryota</taxon>
        <taxon>Fungi</taxon>
        <taxon>Fungi incertae sedis</taxon>
        <taxon>Microsporidia</taxon>
        <taxon>Enterocytozoonidae</taxon>
        <taxon>Ecytonucleospora</taxon>
    </lineage>
</organism>
<keyword evidence="3" id="KW-1185">Reference proteome</keyword>
<proteinExistence type="predicted"/>
<evidence type="ECO:0000313" key="2">
    <source>
        <dbReference type="EMBL" id="OQS54726.1"/>
    </source>
</evidence>
<sequence>MGNTVSEVKTYLYVVKQNNINLPLLPFLHVIKDVVLDGHYVGLGNISRYKEKTIFLEVLDILTDETFFCQLDNSLVIEDESGSLTLGINVAEITYLPKPPFVKILSTKNELFKEGDAILGIENKNNDGLVELLEENQENKKIVILRDKEVFTVENKGRYLDCEIGIGILYKIEESHDYYIKGYNGRCTKQFKNMNENDVKNMNENDISGENNFINMTDREINNMSETEEYIKTHSDGELIKNGSEKHLNNESEFLSVQNKNIFTEDEKLYGKEEMQKRDLLQKLNHAHVNQFDYENDNKNTEVAEKHENDKLEKMVINEDVCDELNDYVLDEEKFLKGENQLEDAAVLVNDQFACAQEYEDPGLMKKEAYDERRSNKDIFYVKETSCNDDFKNSKENISKLFENEESDEVFKVKGNFKDKEEHKSKYSTGSKSCIHFSDCDCEKNDLENNTTKENKSKMDFLSESDDENKKYF</sequence>
<name>A0A1W0E688_9MICR</name>
<comment type="caution">
    <text evidence="2">The sequence shown here is derived from an EMBL/GenBank/DDBJ whole genome shotgun (WGS) entry which is preliminary data.</text>
</comment>
<feature type="region of interest" description="Disordered" evidence="1">
    <location>
        <begin position="447"/>
        <end position="473"/>
    </location>
</feature>
<dbReference type="EMBL" id="MNPJ01000017">
    <property type="protein sequence ID" value="OQS54726.1"/>
    <property type="molecule type" value="Genomic_DNA"/>
</dbReference>
<dbReference type="OrthoDB" id="10566824at2759"/>
<feature type="compositionally biased region" description="Basic and acidic residues" evidence="1">
    <location>
        <begin position="447"/>
        <end position="461"/>
    </location>
</feature>
<dbReference type="Proteomes" id="UP000192758">
    <property type="component" value="Unassembled WGS sequence"/>
</dbReference>
<accession>A0A1W0E688</accession>
<protein>
    <submittedName>
        <fullName evidence="2">Uncharacterized protein</fullName>
    </submittedName>
</protein>
<reference evidence="2 3" key="1">
    <citation type="journal article" date="2017" name="Environ. Microbiol.">
        <title>Decay of the glycolytic pathway and adaptation to intranuclear parasitism within Enterocytozoonidae microsporidia.</title>
        <authorList>
            <person name="Wiredu Boakye D."/>
            <person name="Jaroenlak P."/>
            <person name="Prachumwat A."/>
            <person name="Williams T.A."/>
            <person name="Bateman K.S."/>
            <person name="Itsathitphaisarn O."/>
            <person name="Sritunyalucksana K."/>
            <person name="Paszkiewicz K.H."/>
            <person name="Moore K.A."/>
            <person name="Stentiford G.D."/>
            <person name="Williams B.A."/>
        </authorList>
    </citation>
    <scope>NUCLEOTIDE SEQUENCE [LARGE SCALE GENOMIC DNA]</scope>
    <source>
        <strain evidence="2 3">TH1</strain>
    </source>
</reference>
<evidence type="ECO:0000256" key="1">
    <source>
        <dbReference type="SAM" id="MobiDB-lite"/>
    </source>
</evidence>
<gene>
    <name evidence="2" type="ORF">EHP00_1005</name>
</gene>
<evidence type="ECO:0000313" key="3">
    <source>
        <dbReference type="Proteomes" id="UP000192758"/>
    </source>
</evidence>
<dbReference type="AlphaFoldDB" id="A0A1W0E688"/>
<dbReference type="VEuPathDB" id="MicrosporidiaDB:EHP00_1005"/>